<evidence type="ECO:0000313" key="3">
    <source>
        <dbReference type="Proteomes" id="UP000273500"/>
    </source>
</evidence>
<evidence type="ECO:0008006" key="4">
    <source>
        <dbReference type="Google" id="ProtNLM"/>
    </source>
</evidence>
<dbReference type="AlphaFoldDB" id="A0A3R9Q1X1"/>
<proteinExistence type="predicted"/>
<evidence type="ECO:0000313" key="2">
    <source>
        <dbReference type="EMBL" id="RSK51248.1"/>
    </source>
</evidence>
<dbReference type="Proteomes" id="UP000273500">
    <property type="component" value="Unassembled WGS sequence"/>
</dbReference>
<dbReference type="OrthoDB" id="1117657at2"/>
<accession>A0A3R9Q1X1</accession>
<name>A0A3R9Q1X1_9BACT</name>
<evidence type="ECO:0000256" key="1">
    <source>
        <dbReference type="SAM" id="MobiDB-lite"/>
    </source>
</evidence>
<dbReference type="RefSeq" id="WP_125417712.1">
    <property type="nucleotide sequence ID" value="NZ_RWIT01000001.1"/>
</dbReference>
<dbReference type="EMBL" id="RWIT01000001">
    <property type="protein sequence ID" value="RSK51248.1"/>
    <property type="molecule type" value="Genomic_DNA"/>
</dbReference>
<comment type="caution">
    <text evidence="2">The sequence shown here is derived from an EMBL/GenBank/DDBJ whole genome shotgun (WGS) entry which is preliminary data.</text>
</comment>
<reference evidence="2 3" key="1">
    <citation type="submission" date="2018-12" db="EMBL/GenBank/DDBJ databases">
        <authorList>
            <person name="Feng G."/>
            <person name="Zhu H."/>
        </authorList>
    </citation>
    <scope>NUCLEOTIDE SEQUENCE [LARGE SCALE GENOMIC DNA]</scope>
    <source>
        <strain evidence="2 3">KCTC 12533</strain>
    </source>
</reference>
<gene>
    <name evidence="2" type="ORF">EI291_02755</name>
</gene>
<keyword evidence="3" id="KW-1185">Reference proteome</keyword>
<organism evidence="2 3">
    <name type="scientific">Hymenobacter rigui</name>
    <dbReference type="NCBI Taxonomy" id="334424"/>
    <lineage>
        <taxon>Bacteria</taxon>
        <taxon>Pseudomonadati</taxon>
        <taxon>Bacteroidota</taxon>
        <taxon>Cytophagia</taxon>
        <taxon>Cytophagales</taxon>
        <taxon>Hymenobacteraceae</taxon>
        <taxon>Hymenobacter</taxon>
    </lineage>
</organism>
<protein>
    <recommendedName>
        <fullName evidence="4">Adhesin domain-containing protein</fullName>
    </recommendedName>
</protein>
<sequence>MRLFSLNSGQVGRLGLLAGLLSVAVHSGQAQLLPTGPSVAAAYYCEPTIPALPGNEQGTPDARQGGTGQGPQEEAQPTLAVEKVRKISRTFPASATKLYTLDTRYGRVQVNVWNRPEVRTDVDIITRAETEEKAQQLQDMIQVQLQDKDPVTGGTVARSRFGVMPRECWTRTKLYEVNYTVWVPKNTPLALHNTFGEISLTSDVSGATELAVEYGSLRTARLEGPRNTVRLCNAQCSVPFAGRMVVDASYSKLRLTDGGTIDLRNNSSDIDIGTVQDLTVHSKYGDVALGTVRNLRGTSGYSRFSIDKLSNQLDMKLQYCPNFEVRNTGKNFRQINLDGGYSTILLNFPDGAGFDFDVNTDHGKLLVDKRLVKVESEETSASSSDMQGTFGALPARNAGNVNIKVRYGNVSFNR</sequence>
<feature type="region of interest" description="Disordered" evidence="1">
    <location>
        <begin position="51"/>
        <end position="78"/>
    </location>
</feature>